<gene>
    <name evidence="1" type="ORF">G5I_05374</name>
</gene>
<reference evidence="1" key="1">
    <citation type="submission" date="2011-02" db="EMBL/GenBank/DDBJ databases">
        <title>The genome of the leaf-cutting ant Acromyrmex echinatior suggests key adaptations to social evolution and fungus farming.</title>
        <authorList>
            <person name="Nygaard S."/>
            <person name="Zhang G."/>
        </authorList>
    </citation>
    <scope>NUCLEOTIDE SEQUENCE</scope>
</reference>
<dbReference type="InParanoid" id="F4WI52"/>
<dbReference type="AlphaFoldDB" id="F4WI52"/>
<dbReference type="EMBL" id="GL888172">
    <property type="protein sequence ID" value="EGI66145.1"/>
    <property type="molecule type" value="Genomic_DNA"/>
</dbReference>
<proteinExistence type="predicted"/>
<accession>F4WI52</accession>
<evidence type="ECO:0000313" key="1">
    <source>
        <dbReference type="EMBL" id="EGI66145.1"/>
    </source>
</evidence>
<sequence length="136" mass="15946">MKLEDALHCEDKNPRLWSRVWSDLVRCAHHGWDVASPSNTCTRRREESREKNKSTLQPRDLLQEGQLVAQVFLADIWFCDFRRVFARLCDLRHKWVQPPPRNGLCTLQRECRARCKVHASSDPDRAVDIPWPRSAA</sequence>
<organism evidence="2">
    <name type="scientific">Acromyrmex echinatior</name>
    <name type="common">Panamanian leafcutter ant</name>
    <name type="synonym">Acromyrmex octospinosus echinatior</name>
    <dbReference type="NCBI Taxonomy" id="103372"/>
    <lineage>
        <taxon>Eukaryota</taxon>
        <taxon>Metazoa</taxon>
        <taxon>Ecdysozoa</taxon>
        <taxon>Arthropoda</taxon>
        <taxon>Hexapoda</taxon>
        <taxon>Insecta</taxon>
        <taxon>Pterygota</taxon>
        <taxon>Neoptera</taxon>
        <taxon>Endopterygota</taxon>
        <taxon>Hymenoptera</taxon>
        <taxon>Apocrita</taxon>
        <taxon>Aculeata</taxon>
        <taxon>Formicoidea</taxon>
        <taxon>Formicidae</taxon>
        <taxon>Myrmicinae</taxon>
        <taxon>Acromyrmex</taxon>
    </lineage>
</organism>
<evidence type="ECO:0000313" key="2">
    <source>
        <dbReference type="Proteomes" id="UP000007755"/>
    </source>
</evidence>
<name>F4WI52_ACREC</name>
<protein>
    <submittedName>
        <fullName evidence="1">Uncharacterized protein</fullName>
    </submittedName>
</protein>
<dbReference type="Proteomes" id="UP000007755">
    <property type="component" value="Unassembled WGS sequence"/>
</dbReference>
<keyword evidence="2" id="KW-1185">Reference proteome</keyword>